<organism evidence="1 2">
    <name type="scientific">Populus alba</name>
    <name type="common">White poplar</name>
    <dbReference type="NCBI Taxonomy" id="43335"/>
    <lineage>
        <taxon>Eukaryota</taxon>
        <taxon>Viridiplantae</taxon>
        <taxon>Streptophyta</taxon>
        <taxon>Embryophyta</taxon>
        <taxon>Tracheophyta</taxon>
        <taxon>Spermatophyta</taxon>
        <taxon>Magnoliopsida</taxon>
        <taxon>eudicotyledons</taxon>
        <taxon>Gunneridae</taxon>
        <taxon>Pentapetalae</taxon>
        <taxon>rosids</taxon>
        <taxon>fabids</taxon>
        <taxon>Malpighiales</taxon>
        <taxon>Salicaceae</taxon>
        <taxon>Saliceae</taxon>
        <taxon>Populus</taxon>
    </lineage>
</organism>
<name>A0ACC4BMV6_POPAL</name>
<accession>A0ACC4BMV6</accession>
<evidence type="ECO:0000313" key="2">
    <source>
        <dbReference type="Proteomes" id="UP000309997"/>
    </source>
</evidence>
<dbReference type="Proteomes" id="UP000309997">
    <property type="component" value="Unassembled WGS sequence"/>
</dbReference>
<gene>
    <name evidence="1" type="ORF">D5086_017758</name>
</gene>
<protein>
    <submittedName>
        <fullName evidence="1">Uncharacterized protein</fullName>
    </submittedName>
</protein>
<dbReference type="EMBL" id="RCHU02000009">
    <property type="protein sequence ID" value="KAL3579923.1"/>
    <property type="molecule type" value="Genomic_DNA"/>
</dbReference>
<sequence length="87" mass="9363">MKRLEMSDKKVPSFLLVIGSQLVADEAAQPSWDRCGLHYLVGHGETDLLPWINYSFGEAAAPKLQTSGAGASKPWALVRQVGLQAPG</sequence>
<evidence type="ECO:0000313" key="1">
    <source>
        <dbReference type="EMBL" id="KAL3579923.1"/>
    </source>
</evidence>
<proteinExistence type="predicted"/>
<keyword evidence="2" id="KW-1185">Reference proteome</keyword>
<reference evidence="1 2" key="1">
    <citation type="journal article" date="2024" name="Plant Biotechnol. J.">
        <title>Genome and CRISPR/Cas9 system of a widespread forest tree (Populus alba) in the world.</title>
        <authorList>
            <person name="Liu Y.J."/>
            <person name="Jiang P.F."/>
            <person name="Han X.M."/>
            <person name="Li X.Y."/>
            <person name="Wang H.M."/>
            <person name="Wang Y.J."/>
            <person name="Wang X.X."/>
            <person name="Zeng Q.Y."/>
        </authorList>
    </citation>
    <scope>NUCLEOTIDE SEQUENCE [LARGE SCALE GENOMIC DNA]</scope>
    <source>
        <strain evidence="2">cv. PAL-ZL1</strain>
    </source>
</reference>
<comment type="caution">
    <text evidence="1">The sequence shown here is derived from an EMBL/GenBank/DDBJ whole genome shotgun (WGS) entry which is preliminary data.</text>
</comment>